<dbReference type="AlphaFoldDB" id="A0A9P0JG05"/>
<evidence type="ECO:0000313" key="1">
    <source>
        <dbReference type="EMBL" id="CAH1953632.1"/>
    </source>
</evidence>
<dbReference type="Proteomes" id="UP001152888">
    <property type="component" value="Unassembled WGS sequence"/>
</dbReference>
<protein>
    <submittedName>
        <fullName evidence="1">Uncharacterized protein</fullName>
    </submittedName>
</protein>
<evidence type="ECO:0000313" key="2">
    <source>
        <dbReference type="Proteomes" id="UP001152888"/>
    </source>
</evidence>
<name>A0A9P0JG05_ACAOB</name>
<proteinExistence type="predicted"/>
<dbReference type="EMBL" id="CAKOFQ010006651">
    <property type="protein sequence ID" value="CAH1953632.1"/>
    <property type="molecule type" value="Genomic_DNA"/>
</dbReference>
<reference evidence="1" key="1">
    <citation type="submission" date="2022-03" db="EMBL/GenBank/DDBJ databases">
        <authorList>
            <person name="Sayadi A."/>
        </authorList>
    </citation>
    <scope>NUCLEOTIDE SEQUENCE</scope>
</reference>
<dbReference type="OrthoDB" id="442460at2759"/>
<keyword evidence="2" id="KW-1185">Reference proteome</keyword>
<comment type="caution">
    <text evidence="1">The sequence shown here is derived from an EMBL/GenBank/DDBJ whole genome shotgun (WGS) entry which is preliminary data.</text>
</comment>
<accession>A0A9P0JG05</accession>
<gene>
    <name evidence="1" type="ORF">ACAOBT_LOCUS142</name>
</gene>
<organism evidence="1 2">
    <name type="scientific">Acanthoscelides obtectus</name>
    <name type="common">Bean weevil</name>
    <name type="synonym">Bruchus obtectus</name>
    <dbReference type="NCBI Taxonomy" id="200917"/>
    <lineage>
        <taxon>Eukaryota</taxon>
        <taxon>Metazoa</taxon>
        <taxon>Ecdysozoa</taxon>
        <taxon>Arthropoda</taxon>
        <taxon>Hexapoda</taxon>
        <taxon>Insecta</taxon>
        <taxon>Pterygota</taxon>
        <taxon>Neoptera</taxon>
        <taxon>Endopterygota</taxon>
        <taxon>Coleoptera</taxon>
        <taxon>Polyphaga</taxon>
        <taxon>Cucujiformia</taxon>
        <taxon>Chrysomeloidea</taxon>
        <taxon>Chrysomelidae</taxon>
        <taxon>Bruchinae</taxon>
        <taxon>Bruchini</taxon>
        <taxon>Acanthoscelides</taxon>
    </lineage>
</organism>
<sequence length="63" mass="6366">MLVSIGLAGAGGTSCGGGGVAGATGGTAGLTNRSPGGRRYFFKPVLYLLDWHMVVLYGILHTI</sequence>